<comment type="caution">
    <text evidence="1">The sequence shown here is derived from an EMBL/GenBank/DDBJ whole genome shotgun (WGS) entry which is preliminary data.</text>
</comment>
<reference evidence="1" key="1">
    <citation type="journal article" date="2015" name="Nature">
        <title>Complex archaea that bridge the gap between prokaryotes and eukaryotes.</title>
        <authorList>
            <person name="Spang A."/>
            <person name="Saw J.H."/>
            <person name="Jorgensen S.L."/>
            <person name="Zaremba-Niedzwiedzka K."/>
            <person name="Martijn J."/>
            <person name="Lind A.E."/>
            <person name="van Eijk R."/>
            <person name="Schleper C."/>
            <person name="Guy L."/>
            <person name="Ettema T.J."/>
        </authorList>
    </citation>
    <scope>NUCLEOTIDE SEQUENCE</scope>
</reference>
<name>A0A0F9EKE3_9ZZZZ</name>
<organism evidence="1">
    <name type="scientific">marine sediment metagenome</name>
    <dbReference type="NCBI Taxonomy" id="412755"/>
    <lineage>
        <taxon>unclassified sequences</taxon>
        <taxon>metagenomes</taxon>
        <taxon>ecological metagenomes</taxon>
    </lineage>
</organism>
<accession>A0A0F9EKE3</accession>
<sequence length="122" mass="13361">MGAGDWTINGNVILEPTTGRWMPRKPLDVQGDNRPIYPGVRTFELRWQLASYADWAVLQVAFNGIQSEGENVVTLPAYPTATGSGYAFREYSGTTCSEPAIGPFFETYPTNVAMLIGNIPAE</sequence>
<protein>
    <submittedName>
        <fullName evidence="1">Uncharacterized protein</fullName>
    </submittedName>
</protein>
<dbReference type="EMBL" id="LAZR01024599">
    <property type="protein sequence ID" value="KKL74593.1"/>
    <property type="molecule type" value="Genomic_DNA"/>
</dbReference>
<dbReference type="AlphaFoldDB" id="A0A0F9EKE3"/>
<gene>
    <name evidence="1" type="ORF">LCGC14_2063340</name>
</gene>
<evidence type="ECO:0000313" key="1">
    <source>
        <dbReference type="EMBL" id="KKL74593.1"/>
    </source>
</evidence>
<proteinExistence type="predicted"/>